<dbReference type="STRING" id="282197.SAMN04488517_102223"/>
<evidence type="ECO:0000313" key="3">
    <source>
        <dbReference type="Proteomes" id="UP000048908"/>
    </source>
</evidence>
<dbReference type="AlphaFoldDB" id="A0A0M6XT96"/>
<evidence type="ECO:0000313" key="2">
    <source>
        <dbReference type="EMBL" id="CTQ33395.1"/>
    </source>
</evidence>
<proteinExistence type="predicted"/>
<name>A0A0M6XT96_9RHOB</name>
<dbReference type="Proteomes" id="UP000048908">
    <property type="component" value="Unassembled WGS sequence"/>
</dbReference>
<evidence type="ECO:0000256" key="1">
    <source>
        <dbReference type="SAM" id="SignalP"/>
    </source>
</evidence>
<dbReference type="InterPro" id="IPR032347">
    <property type="entry name" value="DUF4864"/>
</dbReference>
<accession>A0A0M6XT96</accession>
<sequence>MKGWLAALAMMAAGTAGADPAAIRGAIGGQMEAFRAGDVETAFDFAAPVIRRMFRTSDDFGAMVRRGYPMVWRPEGVEYLGADEAGPHWRQDVLVTDAAGRLHRLEYLMVETADGWRIAGVRLLDAVEFGA</sequence>
<reference evidence="2 3" key="1">
    <citation type="submission" date="2015-07" db="EMBL/GenBank/DDBJ databases">
        <authorList>
            <person name="Noorani M."/>
        </authorList>
    </citation>
    <scope>NUCLEOTIDE SEQUENCE [LARGE SCALE GENOMIC DNA]</scope>
    <source>
        <strain evidence="2 3">CECT 5088</strain>
    </source>
</reference>
<evidence type="ECO:0008006" key="4">
    <source>
        <dbReference type="Google" id="ProtNLM"/>
    </source>
</evidence>
<protein>
    <recommendedName>
        <fullName evidence="4">DUF4864 domain-containing protein</fullName>
    </recommendedName>
</protein>
<dbReference type="RefSeq" id="WP_055682812.1">
    <property type="nucleotide sequence ID" value="NZ_CXPG01000020.1"/>
</dbReference>
<feature type="signal peptide" evidence="1">
    <location>
        <begin position="1"/>
        <end position="18"/>
    </location>
</feature>
<keyword evidence="3" id="KW-1185">Reference proteome</keyword>
<gene>
    <name evidence="2" type="ORF">JAN5088_02177</name>
</gene>
<feature type="chain" id="PRO_5005807153" description="DUF4864 domain-containing protein" evidence="1">
    <location>
        <begin position="19"/>
        <end position="131"/>
    </location>
</feature>
<organism evidence="2 3">
    <name type="scientific">Jannaschia rubra</name>
    <dbReference type="NCBI Taxonomy" id="282197"/>
    <lineage>
        <taxon>Bacteria</taxon>
        <taxon>Pseudomonadati</taxon>
        <taxon>Pseudomonadota</taxon>
        <taxon>Alphaproteobacteria</taxon>
        <taxon>Rhodobacterales</taxon>
        <taxon>Roseobacteraceae</taxon>
        <taxon>Jannaschia</taxon>
    </lineage>
</organism>
<keyword evidence="1" id="KW-0732">Signal</keyword>
<dbReference type="Pfam" id="PF16156">
    <property type="entry name" value="DUF4864"/>
    <property type="match status" value="1"/>
</dbReference>
<dbReference type="EMBL" id="CXPG01000020">
    <property type="protein sequence ID" value="CTQ33395.1"/>
    <property type="molecule type" value="Genomic_DNA"/>
</dbReference>
<dbReference type="OrthoDB" id="9130422at2"/>